<dbReference type="InterPro" id="IPR011989">
    <property type="entry name" value="ARM-like"/>
</dbReference>
<sequence>MLQKMLLDKAITVRTCAGHALADLASASPSCVGQGGDAMAVGCLKQLATDVPAGQSSLSSEFWFAFSRALAHVLAAMATPGASVEDRPKKKLEVTDLASAAAFLEKAASKGPPAGSMFVAFRASICLAAVRLVEVLQVFDAPSITLVMRLLVGILDGPQLAKASRSAGSASGADEESMAQVGHYVSGALRQLLQLSASAGETVLLEVIETGLIPLASSQVESSRSTGARMAVVLEALSSGCAAAGEAFRGAEAKIARPLLHLVGHHPNPAVQLGAAYCLRAVAHGSPPQLFQIMSSLLKLATVQNAELLGTPVPRAGAGPDLTPLMHGLFGHCAALASLVGELFHSDLGVPHDVTNAVLNTSRALLQPHLNTTVSAQRRSCAFILLEGLMCLGTDWVGQRLTTLFALWKAGLGKKPVDRAKHQQHAAAASQDGGAQGGSSEACRDELLSLLCALRSLYAFTLHSNETLLVSLPHLHKILVVFLTHVSQLVVALPHPASPSFRARHRRARTVSRDKLVRSSPSRCIARSPTPC</sequence>
<protein>
    <recommendedName>
        <fullName evidence="3">HEAT repeat-containing protein 1</fullName>
    </recommendedName>
</protein>
<dbReference type="PANTHER" id="PTHR21663:SF0">
    <property type="entry name" value="HEAT REPEAT-CONTAINING PROTEIN 5B"/>
    <property type="match status" value="1"/>
</dbReference>
<dbReference type="PANTHER" id="PTHR21663">
    <property type="entry name" value="HYPOTHETICAL HEAT DOMAIN-CONTAINING"/>
    <property type="match status" value="1"/>
</dbReference>
<proteinExistence type="predicted"/>
<evidence type="ECO:0000313" key="2">
    <source>
        <dbReference type="Proteomes" id="UP001189429"/>
    </source>
</evidence>
<dbReference type="EMBL" id="CAUYUJ010015558">
    <property type="protein sequence ID" value="CAK0855495.1"/>
    <property type="molecule type" value="Genomic_DNA"/>
</dbReference>
<comment type="caution">
    <text evidence="1">The sequence shown here is derived from an EMBL/GenBank/DDBJ whole genome shotgun (WGS) entry which is preliminary data.</text>
</comment>
<evidence type="ECO:0008006" key="3">
    <source>
        <dbReference type="Google" id="ProtNLM"/>
    </source>
</evidence>
<dbReference type="Gene3D" id="1.25.10.10">
    <property type="entry name" value="Leucine-rich Repeat Variant"/>
    <property type="match status" value="1"/>
</dbReference>
<evidence type="ECO:0000313" key="1">
    <source>
        <dbReference type="EMBL" id="CAK0855495.1"/>
    </source>
</evidence>
<gene>
    <name evidence="1" type="ORF">PCOR1329_LOCUS46215</name>
</gene>
<dbReference type="SUPFAM" id="SSF48371">
    <property type="entry name" value="ARM repeat"/>
    <property type="match status" value="1"/>
</dbReference>
<accession>A0ABN9UA26</accession>
<organism evidence="1 2">
    <name type="scientific">Prorocentrum cordatum</name>
    <dbReference type="NCBI Taxonomy" id="2364126"/>
    <lineage>
        <taxon>Eukaryota</taxon>
        <taxon>Sar</taxon>
        <taxon>Alveolata</taxon>
        <taxon>Dinophyceae</taxon>
        <taxon>Prorocentrales</taxon>
        <taxon>Prorocentraceae</taxon>
        <taxon>Prorocentrum</taxon>
    </lineage>
</organism>
<name>A0ABN9UA26_9DINO</name>
<dbReference type="InterPro" id="IPR016024">
    <property type="entry name" value="ARM-type_fold"/>
</dbReference>
<dbReference type="InterPro" id="IPR040108">
    <property type="entry name" value="Laa1/Sip1/HEATR5"/>
</dbReference>
<dbReference type="Proteomes" id="UP001189429">
    <property type="component" value="Unassembled WGS sequence"/>
</dbReference>
<reference evidence="1" key="1">
    <citation type="submission" date="2023-10" db="EMBL/GenBank/DDBJ databases">
        <authorList>
            <person name="Chen Y."/>
            <person name="Shah S."/>
            <person name="Dougan E. K."/>
            <person name="Thang M."/>
            <person name="Chan C."/>
        </authorList>
    </citation>
    <scope>NUCLEOTIDE SEQUENCE [LARGE SCALE GENOMIC DNA]</scope>
</reference>
<keyword evidence="2" id="KW-1185">Reference proteome</keyword>